<proteinExistence type="predicted"/>
<keyword evidence="8" id="KW-1185">Reference proteome</keyword>
<dbReference type="InterPro" id="IPR045888">
    <property type="entry name" value="Erv"/>
</dbReference>
<protein>
    <recommendedName>
        <fullName evidence="6">Thioredoxin domain-containing protein</fullName>
    </recommendedName>
</protein>
<evidence type="ECO:0000259" key="6">
    <source>
        <dbReference type="PROSITE" id="PS51352"/>
    </source>
</evidence>
<evidence type="ECO:0000256" key="3">
    <source>
        <dbReference type="ARBA" id="ARBA00022989"/>
    </source>
</evidence>
<evidence type="ECO:0000256" key="4">
    <source>
        <dbReference type="ARBA" id="ARBA00023136"/>
    </source>
</evidence>
<feature type="domain" description="Thioredoxin" evidence="6">
    <location>
        <begin position="130"/>
        <end position="263"/>
    </location>
</feature>
<dbReference type="PROSITE" id="PS51352">
    <property type="entry name" value="THIOREDOXIN_2"/>
    <property type="match status" value="1"/>
</dbReference>
<keyword evidence="2 5" id="KW-0812">Transmembrane</keyword>
<dbReference type="PANTHER" id="PTHR10984">
    <property type="entry name" value="ENDOPLASMIC RETICULUM-GOLGI INTERMEDIATE COMPARTMENT PROTEIN"/>
    <property type="match status" value="1"/>
</dbReference>
<dbReference type="Proteomes" id="UP001445335">
    <property type="component" value="Unassembled WGS sequence"/>
</dbReference>
<gene>
    <name evidence="7" type="ORF">WJX81_004267</name>
</gene>
<comment type="caution">
    <text evidence="7">The sequence shown here is derived from an EMBL/GenBank/DDBJ whole genome shotgun (WGS) entry which is preliminary data.</text>
</comment>
<evidence type="ECO:0000313" key="7">
    <source>
        <dbReference type="EMBL" id="KAK9841806.1"/>
    </source>
</evidence>
<evidence type="ECO:0000256" key="2">
    <source>
        <dbReference type="ARBA" id="ARBA00022692"/>
    </source>
</evidence>
<organism evidence="7 8">
    <name type="scientific">Elliptochloris bilobata</name>
    <dbReference type="NCBI Taxonomy" id="381761"/>
    <lineage>
        <taxon>Eukaryota</taxon>
        <taxon>Viridiplantae</taxon>
        <taxon>Chlorophyta</taxon>
        <taxon>core chlorophytes</taxon>
        <taxon>Trebouxiophyceae</taxon>
        <taxon>Trebouxiophyceae incertae sedis</taxon>
        <taxon>Elliptochloris clade</taxon>
        <taxon>Elliptochloris</taxon>
    </lineage>
</organism>
<dbReference type="InterPro" id="IPR039542">
    <property type="entry name" value="Erv_N"/>
</dbReference>
<keyword evidence="3 5" id="KW-1133">Transmembrane helix</keyword>
<dbReference type="InterPro" id="IPR012936">
    <property type="entry name" value="Erv_C"/>
</dbReference>
<dbReference type="GO" id="GO:0005783">
    <property type="term" value="C:endoplasmic reticulum"/>
    <property type="evidence" value="ECO:0007669"/>
    <property type="project" value="TreeGrafter"/>
</dbReference>
<evidence type="ECO:0000256" key="1">
    <source>
        <dbReference type="ARBA" id="ARBA00004370"/>
    </source>
</evidence>
<dbReference type="GO" id="GO:0016020">
    <property type="term" value="C:membrane"/>
    <property type="evidence" value="ECO:0007669"/>
    <property type="project" value="UniProtKB-SubCell"/>
</dbReference>
<reference evidence="7 8" key="1">
    <citation type="journal article" date="2024" name="Nat. Commun.">
        <title>Phylogenomics reveals the evolutionary origins of lichenization in chlorophyte algae.</title>
        <authorList>
            <person name="Puginier C."/>
            <person name="Libourel C."/>
            <person name="Otte J."/>
            <person name="Skaloud P."/>
            <person name="Haon M."/>
            <person name="Grisel S."/>
            <person name="Petersen M."/>
            <person name="Berrin J.G."/>
            <person name="Delaux P.M."/>
            <person name="Dal Grande F."/>
            <person name="Keller J."/>
        </authorList>
    </citation>
    <scope>NUCLEOTIDE SEQUENCE [LARGE SCALE GENOMIC DNA]</scope>
    <source>
        <strain evidence="7 8">SAG 245.80</strain>
    </source>
</reference>
<dbReference type="AlphaFoldDB" id="A0AAW1S7S9"/>
<accession>A0AAW1S7S9</accession>
<dbReference type="GO" id="GO:0030134">
    <property type="term" value="C:COPII-coated ER to Golgi transport vesicle"/>
    <property type="evidence" value="ECO:0007669"/>
    <property type="project" value="TreeGrafter"/>
</dbReference>
<dbReference type="SUPFAM" id="SSF52833">
    <property type="entry name" value="Thioredoxin-like"/>
    <property type="match status" value="1"/>
</dbReference>
<feature type="transmembrane region" description="Helical" evidence="5">
    <location>
        <begin position="430"/>
        <end position="455"/>
    </location>
</feature>
<dbReference type="PANTHER" id="PTHR10984:SF37">
    <property type="entry name" value="PROTEIN DISULFIDE-ISOMERASE 5-3"/>
    <property type="match status" value="1"/>
</dbReference>
<dbReference type="CDD" id="cd02961">
    <property type="entry name" value="PDI_a_family"/>
    <property type="match status" value="1"/>
</dbReference>
<dbReference type="Pfam" id="PF07970">
    <property type="entry name" value="COPIIcoated_ERV"/>
    <property type="match status" value="1"/>
</dbReference>
<sequence>MAPVLQKLKSVDFFRKIPTDLTEATVAGASISLLTALTIFLLFVMELGSFLQTETKTQLVVDRSPQGDLLRINFNVSFPSLPCEFASLDVSDALGTKRLNLTKTVRKLPIHQNLERGGFYQHDDLSSLQIKYDDHVPDKTVDYSLGLTADTFEPTLKKFPVVVVNFMAPWCPWCQRLEPTWEDVTQELHAKYPESDGRLRFAKVDCVQQAALCRAHHITGFPSIRVFRSGHDDITVHGMRDHEAYHGDRTKADLLTFGDTLAESAGQPHFYIRGVTRMAKTTGCALSGFVLVKKVPGTLHFLAKSSSHSFDHGAMNMSHVINYWYVGNKPSPHRRKALQKLHPAGLTDDWADKLAGREFFSHNLKATFEHYLQIMLTTVEPSRHRREASYDAYEYTVHSHTYNSFDIPSAKFSYDLSPIQIIVTEQRRPWYHFVTTTSAIVGGVFTVAGIVDGLVHTTARMAKKVDLGKQG</sequence>
<dbReference type="Pfam" id="PF13850">
    <property type="entry name" value="ERGIC_N"/>
    <property type="match status" value="1"/>
</dbReference>
<name>A0AAW1S7S9_9CHLO</name>
<evidence type="ECO:0000256" key="5">
    <source>
        <dbReference type="SAM" id="Phobius"/>
    </source>
</evidence>
<dbReference type="InterPro" id="IPR013766">
    <property type="entry name" value="Thioredoxin_domain"/>
</dbReference>
<keyword evidence="4 5" id="KW-0472">Membrane</keyword>
<dbReference type="EMBL" id="JALJOU010000010">
    <property type="protein sequence ID" value="KAK9841806.1"/>
    <property type="molecule type" value="Genomic_DNA"/>
</dbReference>
<feature type="transmembrane region" description="Helical" evidence="5">
    <location>
        <begin position="21"/>
        <end position="45"/>
    </location>
</feature>
<dbReference type="InterPro" id="IPR036249">
    <property type="entry name" value="Thioredoxin-like_sf"/>
</dbReference>
<dbReference type="Pfam" id="PF00085">
    <property type="entry name" value="Thioredoxin"/>
    <property type="match status" value="1"/>
</dbReference>
<dbReference type="Gene3D" id="3.40.30.10">
    <property type="entry name" value="Glutaredoxin"/>
    <property type="match status" value="1"/>
</dbReference>
<comment type="subcellular location">
    <subcellularLocation>
        <location evidence="1">Membrane</location>
    </subcellularLocation>
</comment>
<evidence type="ECO:0000313" key="8">
    <source>
        <dbReference type="Proteomes" id="UP001445335"/>
    </source>
</evidence>